<proteinExistence type="predicted"/>
<sequence>MEGGALQKLVEICIQLCSSLPVKWCYKNTEHDLLQDIFKANVKDFVIRFDAVTKNTGKLGLEFPSTERTRNYYTRHHLAAFKPSSSNPPVVHQATVAHKIEI</sequence>
<reference evidence="1 2" key="1">
    <citation type="submission" date="2021-06" db="EMBL/GenBank/DDBJ databases">
        <title>Caerostris extrusa draft genome.</title>
        <authorList>
            <person name="Kono N."/>
            <person name="Arakawa K."/>
        </authorList>
    </citation>
    <scope>NUCLEOTIDE SEQUENCE [LARGE SCALE GENOMIC DNA]</scope>
</reference>
<evidence type="ECO:0000313" key="2">
    <source>
        <dbReference type="Proteomes" id="UP001054945"/>
    </source>
</evidence>
<gene>
    <name evidence="1" type="ORF">CEXT_160161</name>
</gene>
<organism evidence="1 2">
    <name type="scientific">Caerostris extrusa</name>
    <name type="common">Bark spider</name>
    <name type="synonym">Caerostris bankana</name>
    <dbReference type="NCBI Taxonomy" id="172846"/>
    <lineage>
        <taxon>Eukaryota</taxon>
        <taxon>Metazoa</taxon>
        <taxon>Ecdysozoa</taxon>
        <taxon>Arthropoda</taxon>
        <taxon>Chelicerata</taxon>
        <taxon>Arachnida</taxon>
        <taxon>Araneae</taxon>
        <taxon>Araneomorphae</taxon>
        <taxon>Entelegynae</taxon>
        <taxon>Araneoidea</taxon>
        <taxon>Araneidae</taxon>
        <taxon>Caerostris</taxon>
    </lineage>
</organism>
<keyword evidence="2" id="KW-1185">Reference proteome</keyword>
<evidence type="ECO:0000313" key="1">
    <source>
        <dbReference type="EMBL" id="GIX82554.1"/>
    </source>
</evidence>
<dbReference type="AlphaFoldDB" id="A0AAV4NCM4"/>
<comment type="caution">
    <text evidence="1">The sequence shown here is derived from an EMBL/GenBank/DDBJ whole genome shotgun (WGS) entry which is preliminary data.</text>
</comment>
<dbReference type="Proteomes" id="UP001054945">
    <property type="component" value="Unassembled WGS sequence"/>
</dbReference>
<name>A0AAV4NCM4_CAEEX</name>
<accession>A0AAV4NCM4</accession>
<protein>
    <submittedName>
        <fullName evidence="1">Uncharacterized protein</fullName>
    </submittedName>
</protein>
<dbReference type="EMBL" id="BPLR01003251">
    <property type="protein sequence ID" value="GIX82554.1"/>
    <property type="molecule type" value="Genomic_DNA"/>
</dbReference>